<dbReference type="Gene3D" id="1.10.3210.10">
    <property type="entry name" value="Hypothetical protein af1432"/>
    <property type="match status" value="1"/>
</dbReference>
<organism evidence="2 3">
    <name type="scientific">candidate division Kazan bacterium</name>
    <dbReference type="NCBI Taxonomy" id="2202143"/>
    <lineage>
        <taxon>Bacteria</taxon>
        <taxon>Bacteria division Kazan-3B-28</taxon>
    </lineage>
</organism>
<sequence>MSKLAELNTFIDQMHSLSAMPATINKVLELVNNPESSLKEISRVIEKDFELSSKVLKIVNSSYYGFKEKISSIQMAVVALGINTLRSMATGISFLNAIGHALEEVINLQKFWEHSMATAVIAGMAVKNIKPDFKEDIFVSGLLHDIGKVVLLQWVGRLYKKTEEKSKLENKPLFMCEKELIGVNHAEAGSLLAKKWHFPEEIIFTIEFHHQKDIFHLNRKEKKNIYANAVYFANQVALEKEIGQSGDFYREILPDELLDYLRLKPFDVVEIFKTSDSYIRHLKKTI</sequence>
<evidence type="ECO:0000313" key="2">
    <source>
        <dbReference type="EMBL" id="RLC35875.1"/>
    </source>
</evidence>
<dbReference type="InterPro" id="IPR013976">
    <property type="entry name" value="HDOD"/>
</dbReference>
<dbReference type="SMART" id="SM00471">
    <property type="entry name" value="HDc"/>
    <property type="match status" value="1"/>
</dbReference>
<evidence type="ECO:0000313" key="3">
    <source>
        <dbReference type="Proteomes" id="UP000281261"/>
    </source>
</evidence>
<dbReference type="AlphaFoldDB" id="A0A420ZB05"/>
<dbReference type="PANTHER" id="PTHR33525">
    <property type="match status" value="1"/>
</dbReference>
<dbReference type="CDD" id="cd00077">
    <property type="entry name" value="HDc"/>
    <property type="match status" value="1"/>
</dbReference>
<comment type="caution">
    <text evidence="2">The sequence shown here is derived from an EMBL/GenBank/DDBJ whole genome shotgun (WGS) entry which is preliminary data.</text>
</comment>
<dbReference type="InterPro" id="IPR052340">
    <property type="entry name" value="RNase_Y/CdgJ"/>
</dbReference>
<dbReference type="PANTHER" id="PTHR33525:SF3">
    <property type="entry name" value="RIBONUCLEASE Y"/>
    <property type="match status" value="1"/>
</dbReference>
<feature type="domain" description="HDOD" evidence="1">
    <location>
        <begin position="17"/>
        <end position="212"/>
    </location>
</feature>
<proteinExistence type="predicted"/>
<dbReference type="InterPro" id="IPR003607">
    <property type="entry name" value="HD/PDEase_dom"/>
</dbReference>
<reference evidence="2 3" key="1">
    <citation type="submission" date="2018-06" db="EMBL/GenBank/DDBJ databases">
        <title>Extensive metabolic versatility and redundancy in microbially diverse, dynamic hydrothermal sediments.</title>
        <authorList>
            <person name="Dombrowski N."/>
            <person name="Teske A."/>
            <person name="Baker B.J."/>
        </authorList>
    </citation>
    <scope>NUCLEOTIDE SEQUENCE [LARGE SCALE GENOMIC DNA]</scope>
    <source>
        <strain evidence="2">B79_G16</strain>
    </source>
</reference>
<dbReference type="SUPFAM" id="SSF109604">
    <property type="entry name" value="HD-domain/PDEase-like"/>
    <property type="match status" value="1"/>
</dbReference>
<evidence type="ECO:0000259" key="1">
    <source>
        <dbReference type="PROSITE" id="PS51833"/>
    </source>
</evidence>
<dbReference type="InterPro" id="IPR006675">
    <property type="entry name" value="HDIG_dom"/>
</dbReference>
<accession>A0A420ZB05</accession>
<dbReference type="NCBIfam" id="TIGR00277">
    <property type="entry name" value="HDIG"/>
    <property type="match status" value="1"/>
</dbReference>
<name>A0A420ZB05_UNCK3</name>
<dbReference type="EMBL" id="QMNG01000109">
    <property type="protein sequence ID" value="RLC35875.1"/>
    <property type="molecule type" value="Genomic_DNA"/>
</dbReference>
<gene>
    <name evidence="2" type="ORF">DRH29_05610</name>
</gene>
<dbReference type="PROSITE" id="PS51833">
    <property type="entry name" value="HDOD"/>
    <property type="match status" value="1"/>
</dbReference>
<dbReference type="Pfam" id="PF08668">
    <property type="entry name" value="HDOD"/>
    <property type="match status" value="1"/>
</dbReference>
<protein>
    <recommendedName>
        <fullName evidence="1">HDOD domain-containing protein</fullName>
    </recommendedName>
</protein>
<dbReference type="Proteomes" id="UP000281261">
    <property type="component" value="Unassembled WGS sequence"/>
</dbReference>